<protein>
    <submittedName>
        <fullName evidence="9">Nucleotide-diphospho-sugar transferase</fullName>
    </submittedName>
</protein>
<organism evidence="9 10">
    <name type="scientific">Trichodelitschia bisporula</name>
    <dbReference type="NCBI Taxonomy" id="703511"/>
    <lineage>
        <taxon>Eukaryota</taxon>
        <taxon>Fungi</taxon>
        <taxon>Dikarya</taxon>
        <taxon>Ascomycota</taxon>
        <taxon>Pezizomycotina</taxon>
        <taxon>Dothideomycetes</taxon>
        <taxon>Dothideomycetes incertae sedis</taxon>
        <taxon>Phaeotrichales</taxon>
        <taxon>Phaeotrichaceae</taxon>
        <taxon>Trichodelitschia</taxon>
    </lineage>
</organism>
<reference evidence="9" key="1">
    <citation type="journal article" date="2020" name="Stud. Mycol.">
        <title>101 Dothideomycetes genomes: a test case for predicting lifestyles and emergence of pathogens.</title>
        <authorList>
            <person name="Haridas S."/>
            <person name="Albert R."/>
            <person name="Binder M."/>
            <person name="Bloem J."/>
            <person name="Labutti K."/>
            <person name="Salamov A."/>
            <person name="Andreopoulos B."/>
            <person name="Baker S."/>
            <person name="Barry K."/>
            <person name="Bills G."/>
            <person name="Bluhm B."/>
            <person name="Cannon C."/>
            <person name="Castanera R."/>
            <person name="Culley D."/>
            <person name="Daum C."/>
            <person name="Ezra D."/>
            <person name="Gonzalez J."/>
            <person name="Henrissat B."/>
            <person name="Kuo A."/>
            <person name="Liang C."/>
            <person name="Lipzen A."/>
            <person name="Lutzoni F."/>
            <person name="Magnuson J."/>
            <person name="Mondo S."/>
            <person name="Nolan M."/>
            <person name="Ohm R."/>
            <person name="Pangilinan J."/>
            <person name="Park H.-J."/>
            <person name="Ramirez L."/>
            <person name="Alfaro M."/>
            <person name="Sun H."/>
            <person name="Tritt A."/>
            <person name="Yoshinaga Y."/>
            <person name="Zwiers L.-H."/>
            <person name="Turgeon B."/>
            <person name="Goodwin S."/>
            <person name="Spatafora J."/>
            <person name="Crous P."/>
            <person name="Grigoriev I."/>
        </authorList>
    </citation>
    <scope>NUCLEOTIDE SEQUENCE</scope>
    <source>
        <strain evidence="9">CBS 262.69</strain>
    </source>
</reference>
<keyword evidence="5 8" id="KW-1133">Transmembrane helix</keyword>
<comment type="subcellular location">
    <subcellularLocation>
        <location evidence="1">Membrane</location>
        <topology evidence="1">Multi-pass membrane protein</topology>
    </subcellularLocation>
</comment>
<feature type="compositionally biased region" description="Basic and acidic residues" evidence="7">
    <location>
        <begin position="505"/>
        <end position="516"/>
    </location>
</feature>
<keyword evidence="6 8" id="KW-0472">Membrane</keyword>
<dbReference type="OrthoDB" id="72851at2759"/>
<dbReference type="Gene3D" id="3.90.550.10">
    <property type="entry name" value="Spore Coat Polysaccharide Biosynthesis Protein SpsA, Chain A"/>
    <property type="match status" value="1"/>
</dbReference>
<proteinExistence type="predicted"/>
<accession>A0A6G1HSS7</accession>
<evidence type="ECO:0000313" key="10">
    <source>
        <dbReference type="Proteomes" id="UP000799640"/>
    </source>
</evidence>
<evidence type="ECO:0000256" key="7">
    <source>
        <dbReference type="SAM" id="MobiDB-lite"/>
    </source>
</evidence>
<feature type="transmembrane region" description="Helical" evidence="8">
    <location>
        <begin position="54"/>
        <end position="78"/>
    </location>
</feature>
<evidence type="ECO:0000256" key="4">
    <source>
        <dbReference type="ARBA" id="ARBA00022692"/>
    </source>
</evidence>
<dbReference type="Pfam" id="PF13641">
    <property type="entry name" value="Glyco_tranf_2_3"/>
    <property type="match status" value="1"/>
</dbReference>
<evidence type="ECO:0000313" key="9">
    <source>
        <dbReference type="EMBL" id="KAF2398916.1"/>
    </source>
</evidence>
<dbReference type="GO" id="GO:0016020">
    <property type="term" value="C:membrane"/>
    <property type="evidence" value="ECO:0007669"/>
    <property type="project" value="UniProtKB-SubCell"/>
</dbReference>
<keyword evidence="2" id="KW-0328">Glycosyltransferase</keyword>
<dbReference type="SUPFAM" id="SSF53448">
    <property type="entry name" value="Nucleotide-diphospho-sugar transferases"/>
    <property type="match status" value="1"/>
</dbReference>
<feature type="region of interest" description="Disordered" evidence="7">
    <location>
        <begin position="501"/>
        <end position="532"/>
    </location>
</feature>
<feature type="transmembrane region" description="Helical" evidence="8">
    <location>
        <begin position="29"/>
        <end position="47"/>
    </location>
</feature>
<evidence type="ECO:0000256" key="2">
    <source>
        <dbReference type="ARBA" id="ARBA00022676"/>
    </source>
</evidence>
<gene>
    <name evidence="9" type="ORF">EJ06DRAFT_558079</name>
</gene>
<dbReference type="PANTHER" id="PTHR43867">
    <property type="entry name" value="CELLULOSE SYNTHASE CATALYTIC SUBUNIT A [UDP-FORMING]"/>
    <property type="match status" value="1"/>
</dbReference>
<keyword evidence="10" id="KW-1185">Reference proteome</keyword>
<dbReference type="AlphaFoldDB" id="A0A6G1HSS7"/>
<dbReference type="PANTHER" id="PTHR43867:SF2">
    <property type="entry name" value="CELLULOSE SYNTHASE CATALYTIC SUBUNIT A [UDP-FORMING]"/>
    <property type="match status" value="1"/>
</dbReference>
<dbReference type="InterPro" id="IPR029044">
    <property type="entry name" value="Nucleotide-diphossugar_trans"/>
</dbReference>
<keyword evidence="4 8" id="KW-0812">Transmembrane</keyword>
<evidence type="ECO:0000256" key="3">
    <source>
        <dbReference type="ARBA" id="ARBA00022679"/>
    </source>
</evidence>
<evidence type="ECO:0000256" key="8">
    <source>
        <dbReference type="SAM" id="Phobius"/>
    </source>
</evidence>
<dbReference type="EMBL" id="ML996699">
    <property type="protein sequence ID" value="KAF2398916.1"/>
    <property type="molecule type" value="Genomic_DNA"/>
</dbReference>
<dbReference type="GO" id="GO:0016757">
    <property type="term" value="F:glycosyltransferase activity"/>
    <property type="evidence" value="ECO:0007669"/>
    <property type="project" value="UniProtKB-KW"/>
</dbReference>
<keyword evidence="3 9" id="KW-0808">Transferase</keyword>
<feature type="transmembrane region" description="Helical" evidence="8">
    <location>
        <begin position="653"/>
        <end position="679"/>
    </location>
</feature>
<dbReference type="InterPro" id="IPR050321">
    <property type="entry name" value="Glycosyltr_2/OpgH_subfam"/>
</dbReference>
<feature type="transmembrane region" description="Helical" evidence="8">
    <location>
        <begin position="553"/>
        <end position="574"/>
    </location>
</feature>
<evidence type="ECO:0000256" key="1">
    <source>
        <dbReference type="ARBA" id="ARBA00004141"/>
    </source>
</evidence>
<dbReference type="Proteomes" id="UP000799640">
    <property type="component" value="Unassembled WGS sequence"/>
</dbReference>
<name>A0A6G1HSS7_9PEZI</name>
<sequence>MWSLKSLASGLSLLGPAYSLPHIVLNLVTLGLLLRYWVVLVVNVVRVQHTSQRLVFWPWVFFAASLCNHASSLIDLVWRVSSALRISDAHPRTPKRRPSGPPLFPAIDVIITVCGEDRDIVLDTVHAACVLDYPQHKVRIIVADDGGDAMLAANIGTLSQEFPHLHYHSRGGAAGFKSGNLNAALRYADSLAGEQSAWVAILDADMIPEPEMLRAMVAETGVPGVGIVAAPQHFYNIPPSDPFNQRTLIHSDDEELIRDAHKAGYCPGTGFIVSREALRDVGGFPEYSISEDILLSWLQNGRGWHVVYVNEKLQWGLQPETFERHVRQRKRWGVGNFMNGLDLSFFLLPASSSPSSRRYLIKQTTLAQRLANLAHSTKPFTTSVLRCASWALLAACLASAQPFIAHTCTADLRRAVGAYVAFFLAARIRELSAASWLARLRGGAATHDLTFRAVLRAADSEAWMAPFLAAAVIRELLPLSWGGKRLGFVVTGKAPAVAVGTPAVTKEKEKEKEKQRSRPASPSPDARRPRPGVLPAQPFARLLAVQRSHGLCWFPVFVVFMFGLVGMGIVTMGLREREWREKGRVDWPGLLTALLAGPLFPGLGLERIPALLTPVWYALRPPHHDMGEGRRARMVKDKRGVWRPAPEAREVRWSWGVGVWLAMPYVVVGALGIGGWIVLGW</sequence>
<evidence type="ECO:0000256" key="5">
    <source>
        <dbReference type="ARBA" id="ARBA00022989"/>
    </source>
</evidence>
<evidence type="ECO:0000256" key="6">
    <source>
        <dbReference type="ARBA" id="ARBA00023136"/>
    </source>
</evidence>